<dbReference type="EMBL" id="CAADRA010002084">
    <property type="protein sequence ID" value="VFT82673.1"/>
    <property type="molecule type" value="Genomic_DNA"/>
</dbReference>
<dbReference type="AlphaFoldDB" id="A0A485KEG3"/>
<reference evidence="2 3" key="1">
    <citation type="submission" date="2019-03" db="EMBL/GenBank/DDBJ databases">
        <authorList>
            <person name="Gaulin E."/>
            <person name="Dumas B."/>
        </authorList>
    </citation>
    <scope>NUCLEOTIDE SEQUENCE [LARGE SCALE GENOMIC DNA]</scope>
    <source>
        <strain evidence="2">CBS 568.67</strain>
    </source>
</reference>
<accession>A0A485KEG3</accession>
<dbReference type="EMBL" id="VJMH01002082">
    <property type="protein sequence ID" value="KAF0710176.1"/>
    <property type="molecule type" value="Genomic_DNA"/>
</dbReference>
<evidence type="ECO:0000313" key="1">
    <source>
        <dbReference type="EMBL" id="KAF0710176.1"/>
    </source>
</evidence>
<name>A0A485KEG3_9STRA</name>
<proteinExistence type="predicted"/>
<evidence type="ECO:0000313" key="2">
    <source>
        <dbReference type="EMBL" id="VFT82673.1"/>
    </source>
</evidence>
<organism evidence="2 3">
    <name type="scientific">Aphanomyces stellatus</name>
    <dbReference type="NCBI Taxonomy" id="120398"/>
    <lineage>
        <taxon>Eukaryota</taxon>
        <taxon>Sar</taxon>
        <taxon>Stramenopiles</taxon>
        <taxon>Oomycota</taxon>
        <taxon>Saprolegniomycetes</taxon>
        <taxon>Saprolegniales</taxon>
        <taxon>Verrucalvaceae</taxon>
        <taxon>Aphanomyces</taxon>
    </lineage>
</organism>
<sequence length="107" mass="12341">MWRLWFHGDARTDNTPYRDYEAWGAYNKLRAHGRRVMSALTQIATTFDYSLALTEAMLPDMAEVDLMRVFDLAFDAFAIQFEPSTQSLIRPTKKYTSHAVAPQEFAS</sequence>
<dbReference type="Proteomes" id="UP000332933">
    <property type="component" value="Unassembled WGS sequence"/>
</dbReference>
<reference evidence="1" key="2">
    <citation type="submission" date="2019-06" db="EMBL/GenBank/DDBJ databases">
        <title>Genomics analysis of Aphanomyces spp. identifies a new class of oomycete effector associated with host adaptation.</title>
        <authorList>
            <person name="Gaulin E."/>
        </authorList>
    </citation>
    <scope>NUCLEOTIDE SEQUENCE</scope>
    <source>
        <strain evidence="1">CBS 578.67</strain>
    </source>
</reference>
<protein>
    <submittedName>
        <fullName evidence="2">Aste57867_5627 protein</fullName>
    </submittedName>
</protein>
<gene>
    <name evidence="2" type="primary">Aste57867_5627</name>
    <name evidence="1" type="ORF">As57867_005614</name>
    <name evidence="2" type="ORF">ASTE57867_5627</name>
</gene>
<keyword evidence="3" id="KW-1185">Reference proteome</keyword>
<evidence type="ECO:0000313" key="3">
    <source>
        <dbReference type="Proteomes" id="UP000332933"/>
    </source>
</evidence>